<dbReference type="CDD" id="cd04301">
    <property type="entry name" value="NAT_SF"/>
    <property type="match status" value="1"/>
</dbReference>
<sequence>MSEFLPGYVLERGSGSGRDRDRLLTFMQNTYTELFPGRNFPQLESAIARFFSAETPLQWVQCSNRSGWNPIAGLWLGSAIEQGTGERQTHILLLYVMPEHRRKGIGAALVRYAETWAKMRGDRQIGLQVFETNLPALSLYQALGYGTQSRWMTKSID</sequence>
<evidence type="ECO:0000256" key="1">
    <source>
        <dbReference type="ARBA" id="ARBA00022679"/>
    </source>
</evidence>
<dbReference type="Pfam" id="PF00583">
    <property type="entry name" value="Acetyltransf_1"/>
    <property type="match status" value="1"/>
</dbReference>
<evidence type="ECO:0000313" key="5">
    <source>
        <dbReference type="Proteomes" id="UP000217895"/>
    </source>
</evidence>
<dbReference type="SUPFAM" id="SSF55729">
    <property type="entry name" value="Acyl-CoA N-acyltransferases (Nat)"/>
    <property type="match status" value="1"/>
</dbReference>
<dbReference type="InterPro" id="IPR050680">
    <property type="entry name" value="YpeA/RimI_acetyltransf"/>
</dbReference>
<dbReference type="GO" id="GO:0016747">
    <property type="term" value="F:acyltransferase activity, transferring groups other than amino-acyl groups"/>
    <property type="evidence" value="ECO:0007669"/>
    <property type="project" value="InterPro"/>
</dbReference>
<dbReference type="Proteomes" id="UP000217895">
    <property type="component" value="Chromosome"/>
</dbReference>
<feature type="domain" description="N-acetyltransferase" evidence="3">
    <location>
        <begin position="29"/>
        <end position="157"/>
    </location>
</feature>
<dbReference type="EMBL" id="AP018203">
    <property type="protein sequence ID" value="BAY57495.1"/>
    <property type="molecule type" value="Genomic_DNA"/>
</dbReference>
<proteinExistence type="predicted"/>
<dbReference type="InterPro" id="IPR000182">
    <property type="entry name" value="GNAT_dom"/>
</dbReference>
<reference evidence="4 5" key="1">
    <citation type="submission" date="2017-06" db="EMBL/GenBank/DDBJ databases">
        <title>Genome sequencing of cyanobaciteial culture collection at National Institute for Environmental Studies (NIES).</title>
        <authorList>
            <person name="Hirose Y."/>
            <person name="Shimura Y."/>
            <person name="Fujisawa T."/>
            <person name="Nakamura Y."/>
            <person name="Kawachi M."/>
        </authorList>
    </citation>
    <scope>NUCLEOTIDE SEQUENCE [LARGE SCALE GENOMIC DNA]</scope>
    <source>
        <strain evidence="4 5">NIES-2135</strain>
    </source>
</reference>
<dbReference type="PANTHER" id="PTHR43420">
    <property type="entry name" value="ACETYLTRANSFERASE"/>
    <property type="match status" value="1"/>
</dbReference>
<evidence type="ECO:0000313" key="4">
    <source>
        <dbReference type="EMBL" id="BAY57495.1"/>
    </source>
</evidence>
<protein>
    <submittedName>
        <fullName evidence="4">GCN5-related N-acetyltransferase</fullName>
    </submittedName>
</protein>
<keyword evidence="5" id="KW-1185">Reference proteome</keyword>
<evidence type="ECO:0000256" key="2">
    <source>
        <dbReference type="ARBA" id="ARBA00023315"/>
    </source>
</evidence>
<evidence type="ECO:0000259" key="3">
    <source>
        <dbReference type="PROSITE" id="PS51186"/>
    </source>
</evidence>
<organism evidence="4 5">
    <name type="scientific">Leptolyngbya boryana NIES-2135</name>
    <dbReference type="NCBI Taxonomy" id="1973484"/>
    <lineage>
        <taxon>Bacteria</taxon>
        <taxon>Bacillati</taxon>
        <taxon>Cyanobacteriota</taxon>
        <taxon>Cyanophyceae</taxon>
        <taxon>Leptolyngbyales</taxon>
        <taxon>Leptolyngbyaceae</taxon>
        <taxon>Leptolyngbya group</taxon>
        <taxon>Leptolyngbya</taxon>
    </lineage>
</organism>
<dbReference type="Gene3D" id="3.40.630.30">
    <property type="match status" value="1"/>
</dbReference>
<dbReference type="PANTHER" id="PTHR43420:SF12">
    <property type="entry name" value="N-ACETYLTRANSFERASE DOMAIN-CONTAINING PROTEIN"/>
    <property type="match status" value="1"/>
</dbReference>
<accession>A0A1Z4JL53</accession>
<name>A0A1Z4JL53_LEPBY</name>
<gene>
    <name evidence="4" type="ORF">NIES2135_43610</name>
</gene>
<dbReference type="InterPro" id="IPR016181">
    <property type="entry name" value="Acyl_CoA_acyltransferase"/>
</dbReference>
<keyword evidence="1 4" id="KW-0808">Transferase</keyword>
<dbReference type="AlphaFoldDB" id="A0A1Z4JL53"/>
<dbReference type="PROSITE" id="PS51186">
    <property type="entry name" value="GNAT"/>
    <property type="match status" value="1"/>
</dbReference>
<keyword evidence="2" id="KW-0012">Acyltransferase</keyword>